<proteinExistence type="predicted"/>
<protein>
    <submittedName>
        <fullName evidence="2">Secreted protein</fullName>
    </submittedName>
</protein>
<reference evidence="2" key="1">
    <citation type="submission" date="2016-11" db="UniProtKB">
        <authorList>
            <consortium name="WormBaseParasite"/>
        </authorList>
    </citation>
    <scope>IDENTIFICATION</scope>
</reference>
<name>A0A1I7Y5K4_9BILA</name>
<dbReference type="WBParaSite" id="L893_g12719.t1">
    <property type="protein sequence ID" value="L893_g12719.t1"/>
    <property type="gene ID" value="L893_g12719"/>
</dbReference>
<sequence length="102" mass="11684">MQLLLGFVTFGFILSEFFISYGATIIEELQQRTSNTSINHSLVIMVHKPFSRAVSRPETSGFPTRNPDSHLAKGWKRRHLFSPWLSRIKSRPESRTIGIPDL</sequence>
<organism evidence="1 2">
    <name type="scientific">Steinernema glaseri</name>
    <dbReference type="NCBI Taxonomy" id="37863"/>
    <lineage>
        <taxon>Eukaryota</taxon>
        <taxon>Metazoa</taxon>
        <taxon>Ecdysozoa</taxon>
        <taxon>Nematoda</taxon>
        <taxon>Chromadorea</taxon>
        <taxon>Rhabditida</taxon>
        <taxon>Tylenchina</taxon>
        <taxon>Panagrolaimomorpha</taxon>
        <taxon>Strongyloidoidea</taxon>
        <taxon>Steinernematidae</taxon>
        <taxon>Steinernema</taxon>
    </lineage>
</organism>
<accession>A0A1I7Y5K4</accession>
<evidence type="ECO:0000313" key="2">
    <source>
        <dbReference type="WBParaSite" id="L893_g12719.t1"/>
    </source>
</evidence>
<keyword evidence="1" id="KW-1185">Reference proteome</keyword>
<dbReference type="AlphaFoldDB" id="A0A1I7Y5K4"/>
<dbReference type="Proteomes" id="UP000095287">
    <property type="component" value="Unplaced"/>
</dbReference>
<evidence type="ECO:0000313" key="1">
    <source>
        <dbReference type="Proteomes" id="UP000095287"/>
    </source>
</evidence>